<gene>
    <name evidence="3" type="ORF">O3303_03120</name>
</gene>
<evidence type="ECO:0000256" key="1">
    <source>
        <dbReference type="SAM" id="SignalP"/>
    </source>
</evidence>
<name>A0ABY7LSV6_9BACT</name>
<keyword evidence="1" id="KW-0732">Signal</keyword>
<proteinExistence type="predicted"/>
<dbReference type="NCBIfam" id="TIGR04183">
    <property type="entry name" value="Por_Secre_tail"/>
    <property type="match status" value="1"/>
</dbReference>
<feature type="signal peptide" evidence="1">
    <location>
        <begin position="1"/>
        <end position="22"/>
    </location>
</feature>
<dbReference type="Proteomes" id="UP001211005">
    <property type="component" value="Chromosome"/>
</dbReference>
<keyword evidence="4" id="KW-1185">Reference proteome</keyword>
<dbReference type="RefSeq" id="WP_269560608.1">
    <property type="nucleotide sequence ID" value="NZ_CP114767.1"/>
</dbReference>
<feature type="domain" description="Secretion system C-terminal sorting" evidence="2">
    <location>
        <begin position="313"/>
        <end position="390"/>
    </location>
</feature>
<evidence type="ECO:0000259" key="2">
    <source>
        <dbReference type="Pfam" id="PF18962"/>
    </source>
</evidence>
<reference evidence="3 4" key="1">
    <citation type="submission" date="2022-12" db="EMBL/GenBank/DDBJ databases">
        <title>Hymenobacter canadensis sp. nov. isolated from lake water of the Cambridge Bay, Canada.</title>
        <authorList>
            <person name="Kim W.H."/>
            <person name="Lee Y.M."/>
        </authorList>
    </citation>
    <scope>NUCLEOTIDE SEQUENCE [LARGE SCALE GENOMIC DNA]</scope>
    <source>
        <strain evidence="3 4">PAMC 29467</strain>
    </source>
</reference>
<feature type="chain" id="PRO_5045386922" evidence="1">
    <location>
        <begin position="23"/>
        <end position="392"/>
    </location>
</feature>
<organism evidence="3 4">
    <name type="scientific">Hymenobacter canadensis</name>
    <dbReference type="NCBI Taxonomy" id="2999067"/>
    <lineage>
        <taxon>Bacteria</taxon>
        <taxon>Pseudomonadati</taxon>
        <taxon>Bacteroidota</taxon>
        <taxon>Cytophagia</taxon>
        <taxon>Cytophagales</taxon>
        <taxon>Hymenobacteraceae</taxon>
        <taxon>Hymenobacter</taxon>
    </lineage>
</organism>
<evidence type="ECO:0000313" key="3">
    <source>
        <dbReference type="EMBL" id="WBA42556.1"/>
    </source>
</evidence>
<evidence type="ECO:0000313" key="4">
    <source>
        <dbReference type="Proteomes" id="UP001211005"/>
    </source>
</evidence>
<protein>
    <submittedName>
        <fullName evidence="3">T9SS type A sorting domain-containing protein</fullName>
    </submittedName>
</protein>
<dbReference type="Gene3D" id="2.60.40.4070">
    <property type="match status" value="1"/>
</dbReference>
<dbReference type="InterPro" id="IPR026444">
    <property type="entry name" value="Secre_tail"/>
</dbReference>
<dbReference type="EMBL" id="CP114767">
    <property type="protein sequence ID" value="WBA42556.1"/>
    <property type="molecule type" value="Genomic_DNA"/>
</dbReference>
<accession>A0ABY7LSV6</accession>
<dbReference type="Pfam" id="PF18962">
    <property type="entry name" value="Por_Secre_tail"/>
    <property type="match status" value="1"/>
</dbReference>
<sequence>MKKLFTLAAAGAMAATALTAQAQITVDGTLNATEIGAANSGRYVRIGQFTNPRGFGDWGLLSLYAANSGSKVYFFVAGTVQNDLAGANTNRNSFQLYIDVPGVAGGADILGGTAASGTSFEKMSALMDFAPDMAIGIRGDGLGTLNIDGVVYVPTANAGEVRGTDKVLAPLLAVNGTALTIPAAATAAPYTRFAGARVAYRNSSDGKVTTNPGAATGGVAGSFGWEFELDRAAMGAGTTGTPQLTVFAVQNNGGGDYVSSDFIPQATPAITSNSGNAAANPNFTTIGGTQAAPFTLSVLGLKQADDQRIAMSVFPNPAAGEATVSYQVLNKSQNVNIVLTDLMGRTVRTLRNGNMAAGAQRETVSTQDVAAGTYLVKVQVGDMLATRKVVLL</sequence>